<evidence type="ECO:0000313" key="3">
    <source>
        <dbReference type="EMBL" id="CAB4922327.1"/>
    </source>
</evidence>
<organism evidence="3">
    <name type="scientific">freshwater metagenome</name>
    <dbReference type="NCBI Taxonomy" id="449393"/>
    <lineage>
        <taxon>unclassified sequences</taxon>
        <taxon>metagenomes</taxon>
        <taxon>ecological metagenomes</taxon>
    </lineage>
</organism>
<sequence length="150" mass="15576">MSTEGPFLYDDDPQPLHAGPGRPRRGLLLALGAGTVAVAVGAVVLLPLLKGSAEEQVTEVADVFTRALAADDPETAWGLLCEDEQSRLRVDQVAGDYLRPGTPSVGDPAQGELDGQRAELVPVTWDDGGADTTVQLTVIAEDGAKVCGIS</sequence>
<dbReference type="PROSITE" id="PS51318">
    <property type="entry name" value="TAT"/>
    <property type="match status" value="1"/>
</dbReference>
<name>A0A6J7HMA7_9ZZZZ</name>
<keyword evidence="2" id="KW-1133">Transmembrane helix</keyword>
<evidence type="ECO:0000256" key="1">
    <source>
        <dbReference type="SAM" id="MobiDB-lite"/>
    </source>
</evidence>
<gene>
    <name evidence="3" type="ORF">UFOPK3609_01461</name>
</gene>
<proteinExistence type="predicted"/>
<keyword evidence="2" id="KW-0812">Transmembrane</keyword>
<dbReference type="EMBL" id="CAFBMQ010000244">
    <property type="protein sequence ID" value="CAB4922327.1"/>
    <property type="molecule type" value="Genomic_DNA"/>
</dbReference>
<dbReference type="AlphaFoldDB" id="A0A6J7HMA7"/>
<feature type="region of interest" description="Disordered" evidence="1">
    <location>
        <begin position="1"/>
        <end position="20"/>
    </location>
</feature>
<keyword evidence="2" id="KW-0472">Membrane</keyword>
<accession>A0A6J7HMA7</accession>
<dbReference type="InterPro" id="IPR006311">
    <property type="entry name" value="TAT_signal"/>
</dbReference>
<feature type="transmembrane region" description="Helical" evidence="2">
    <location>
        <begin position="27"/>
        <end position="49"/>
    </location>
</feature>
<protein>
    <submittedName>
        <fullName evidence="3">Unannotated protein</fullName>
    </submittedName>
</protein>
<reference evidence="3" key="1">
    <citation type="submission" date="2020-05" db="EMBL/GenBank/DDBJ databases">
        <authorList>
            <person name="Chiriac C."/>
            <person name="Salcher M."/>
            <person name="Ghai R."/>
            <person name="Kavagutti S V."/>
        </authorList>
    </citation>
    <scope>NUCLEOTIDE SEQUENCE</scope>
</reference>
<evidence type="ECO:0000256" key="2">
    <source>
        <dbReference type="SAM" id="Phobius"/>
    </source>
</evidence>